<comment type="caution">
    <text evidence="2">The sequence shown here is derived from an EMBL/GenBank/DDBJ whole genome shotgun (WGS) entry which is preliminary data.</text>
</comment>
<dbReference type="OrthoDB" id="157493at2157"/>
<dbReference type="RefSeq" id="WP_007259286.1">
    <property type="nucleotide sequence ID" value="NZ_AOHZ01000044.1"/>
</dbReference>
<keyword evidence="1" id="KW-1133">Transmembrane helix</keyword>
<dbReference type="InterPro" id="IPR055707">
    <property type="entry name" value="DUF7283"/>
</dbReference>
<dbReference type="Pfam" id="PF23954">
    <property type="entry name" value="DUF7283"/>
    <property type="match status" value="1"/>
</dbReference>
<sequence length="196" mass="21252">MDWEAPADAWYIWIGVSIASVAIAGVVIGLPSGAPPDADGVAHGIDRVSGNPYEASAEHGYDADRLRVEAGTLVELENEHGTASETLAYDPIVLVGDDHERLQNVTQGTDLEDEFADEFAANDRDDAIATILERVDETAAETDGEWHDASSELTVRTLTIDPDRYGDGDDWSVAADSRHVQTIDDREQYTITIVDP</sequence>
<protein>
    <submittedName>
        <fullName evidence="2">Uncharacterized protein</fullName>
    </submittedName>
</protein>
<feature type="transmembrane region" description="Helical" evidence="1">
    <location>
        <begin position="12"/>
        <end position="30"/>
    </location>
</feature>
<gene>
    <name evidence="2" type="ORF">C493_10005</name>
</gene>
<evidence type="ECO:0000256" key="1">
    <source>
        <dbReference type="SAM" id="Phobius"/>
    </source>
</evidence>
<keyword evidence="1" id="KW-0812">Transmembrane</keyword>
<keyword evidence="3" id="KW-1185">Reference proteome</keyword>
<dbReference type="eggNOG" id="arCOG04673">
    <property type="taxonomic scope" value="Archaea"/>
</dbReference>
<dbReference type="Proteomes" id="UP000011602">
    <property type="component" value="Unassembled WGS sequence"/>
</dbReference>
<proteinExistence type="predicted"/>
<evidence type="ECO:0000313" key="3">
    <source>
        <dbReference type="Proteomes" id="UP000011602"/>
    </source>
</evidence>
<organism evidence="2 3">
    <name type="scientific">Natronolimnohabitans innermongolicus JCM 12255</name>
    <dbReference type="NCBI Taxonomy" id="1227499"/>
    <lineage>
        <taxon>Archaea</taxon>
        <taxon>Methanobacteriati</taxon>
        <taxon>Methanobacteriota</taxon>
        <taxon>Stenosarchaea group</taxon>
        <taxon>Halobacteria</taxon>
        <taxon>Halobacteriales</taxon>
        <taxon>Natrialbaceae</taxon>
        <taxon>Natronolimnohabitans</taxon>
    </lineage>
</organism>
<dbReference type="STRING" id="1227499.C493_10005"/>
<dbReference type="EMBL" id="AOHZ01000044">
    <property type="protein sequence ID" value="ELY56699.1"/>
    <property type="molecule type" value="Genomic_DNA"/>
</dbReference>
<evidence type="ECO:0000313" key="2">
    <source>
        <dbReference type="EMBL" id="ELY56699.1"/>
    </source>
</evidence>
<accession>L9X4I3</accession>
<reference evidence="2 3" key="1">
    <citation type="journal article" date="2014" name="PLoS Genet.">
        <title>Phylogenetically driven sequencing of extremely halophilic archaea reveals strategies for static and dynamic osmo-response.</title>
        <authorList>
            <person name="Becker E.A."/>
            <person name="Seitzer P.M."/>
            <person name="Tritt A."/>
            <person name="Larsen D."/>
            <person name="Krusor M."/>
            <person name="Yao A.I."/>
            <person name="Wu D."/>
            <person name="Madern D."/>
            <person name="Eisen J.A."/>
            <person name="Darling A.E."/>
            <person name="Facciotti M.T."/>
        </authorList>
    </citation>
    <scope>NUCLEOTIDE SEQUENCE [LARGE SCALE GENOMIC DNA]</scope>
    <source>
        <strain evidence="2 3">JCM 12255</strain>
    </source>
</reference>
<keyword evidence="1" id="KW-0472">Membrane</keyword>
<name>L9X4I3_9EURY</name>
<dbReference type="AlphaFoldDB" id="L9X4I3"/>